<name>A0A917C697_9HYPH</name>
<dbReference type="AlphaFoldDB" id="A0A917C697"/>
<evidence type="ECO:0000313" key="2">
    <source>
        <dbReference type="Proteomes" id="UP000606044"/>
    </source>
</evidence>
<dbReference type="Proteomes" id="UP000606044">
    <property type="component" value="Unassembled WGS sequence"/>
</dbReference>
<protein>
    <submittedName>
        <fullName evidence="1">Epimerase</fullName>
    </submittedName>
</protein>
<dbReference type="RefSeq" id="WP_188581000.1">
    <property type="nucleotide sequence ID" value="NZ_BMCT01000005.1"/>
</dbReference>
<gene>
    <name evidence="1" type="ORF">GCM10007301_35550</name>
</gene>
<dbReference type="InterPro" id="IPR036291">
    <property type="entry name" value="NAD(P)-bd_dom_sf"/>
</dbReference>
<dbReference type="SUPFAM" id="SSF51735">
    <property type="entry name" value="NAD(P)-binding Rossmann-fold domains"/>
    <property type="match status" value="1"/>
</dbReference>
<comment type="caution">
    <text evidence="1">The sequence shown here is derived from an EMBL/GenBank/DDBJ whole genome shotgun (WGS) entry which is preliminary data.</text>
</comment>
<accession>A0A917C697</accession>
<dbReference type="EMBL" id="BMCT01000005">
    <property type="protein sequence ID" value="GGF72617.1"/>
    <property type="molecule type" value="Genomic_DNA"/>
</dbReference>
<sequence>MKVIIFGATGMVGQSVVRECLLDPHVVQILAIGRSPSNILHSKVSDLVPADMFCPDAVSNQISGYDVCMFCLGTSSLGKDEPDYSRITHDLTVAWGQALARGNPEMRFLYISARGAGLGKSMWARVKARTETALLALFPNAVMFRLGILRPLHRERSRSRGGDLFLALMSPFWPLVTALAPHLIITSEELGRAMVAAAKGLAPKPILENEDMIALGRAEPARRTL</sequence>
<proteinExistence type="predicted"/>
<dbReference type="PANTHER" id="PTHR14097:SF8">
    <property type="entry name" value="NAD(P)-BINDING DOMAIN-CONTAINING PROTEIN"/>
    <property type="match status" value="1"/>
</dbReference>
<dbReference type="PANTHER" id="PTHR14097">
    <property type="entry name" value="OXIDOREDUCTASE HTATIP2"/>
    <property type="match status" value="1"/>
</dbReference>
<keyword evidence="2" id="KW-1185">Reference proteome</keyword>
<reference evidence="1" key="2">
    <citation type="submission" date="2020-09" db="EMBL/GenBank/DDBJ databases">
        <authorList>
            <person name="Sun Q."/>
            <person name="Sedlacek I."/>
        </authorList>
    </citation>
    <scope>NUCLEOTIDE SEQUENCE</scope>
    <source>
        <strain evidence="1">CCM 7897</strain>
    </source>
</reference>
<evidence type="ECO:0000313" key="1">
    <source>
        <dbReference type="EMBL" id="GGF72617.1"/>
    </source>
</evidence>
<organism evidence="1 2">
    <name type="scientific">Azorhizobium oxalatiphilum</name>
    <dbReference type="NCBI Taxonomy" id="980631"/>
    <lineage>
        <taxon>Bacteria</taxon>
        <taxon>Pseudomonadati</taxon>
        <taxon>Pseudomonadota</taxon>
        <taxon>Alphaproteobacteria</taxon>
        <taxon>Hyphomicrobiales</taxon>
        <taxon>Xanthobacteraceae</taxon>
        <taxon>Azorhizobium</taxon>
    </lineage>
</organism>
<dbReference type="Gene3D" id="3.40.50.720">
    <property type="entry name" value="NAD(P)-binding Rossmann-like Domain"/>
    <property type="match status" value="1"/>
</dbReference>
<reference evidence="1" key="1">
    <citation type="journal article" date="2014" name="Int. J. Syst. Evol. Microbiol.">
        <title>Complete genome sequence of Corynebacterium casei LMG S-19264T (=DSM 44701T), isolated from a smear-ripened cheese.</title>
        <authorList>
            <consortium name="US DOE Joint Genome Institute (JGI-PGF)"/>
            <person name="Walter F."/>
            <person name="Albersmeier A."/>
            <person name="Kalinowski J."/>
            <person name="Ruckert C."/>
        </authorList>
    </citation>
    <scope>NUCLEOTIDE SEQUENCE</scope>
    <source>
        <strain evidence="1">CCM 7897</strain>
    </source>
</reference>